<evidence type="ECO:0000256" key="5">
    <source>
        <dbReference type="PIRSR" id="PIRSR604808-1"/>
    </source>
</evidence>
<keyword evidence="6" id="KW-0464">Manganese</keyword>
<keyword evidence="12" id="KW-1185">Reference proteome</keyword>
<proteinExistence type="inferred from homology"/>
<keyword evidence="8" id="KW-0227">DNA damage</keyword>
<feature type="active site" description="Proton acceptor" evidence="5">
    <location>
        <position position="362"/>
    </location>
</feature>
<dbReference type="NCBIfam" id="TIGR00195">
    <property type="entry name" value="exoDNase_III"/>
    <property type="match status" value="1"/>
</dbReference>
<dbReference type="GO" id="GO:0005634">
    <property type="term" value="C:nucleus"/>
    <property type="evidence" value="ECO:0007669"/>
    <property type="project" value="TreeGrafter"/>
</dbReference>
<evidence type="ECO:0000259" key="10">
    <source>
        <dbReference type="Pfam" id="PF03372"/>
    </source>
</evidence>
<dbReference type="CDD" id="cd09087">
    <property type="entry name" value="Ape1-like_AP-endo"/>
    <property type="match status" value="1"/>
</dbReference>
<protein>
    <recommendedName>
        <fullName evidence="8">DNA-(apurinic or apyrimidinic site) endonuclease</fullName>
        <ecNumber evidence="8">3.1.-.-</ecNumber>
    </recommendedName>
</protein>
<organism evidence="11 12">
    <name type="scientific">Sistotremastrum niveocremeum HHB9708</name>
    <dbReference type="NCBI Taxonomy" id="1314777"/>
    <lineage>
        <taxon>Eukaryota</taxon>
        <taxon>Fungi</taxon>
        <taxon>Dikarya</taxon>
        <taxon>Basidiomycota</taxon>
        <taxon>Agaricomycotina</taxon>
        <taxon>Agaricomycetes</taxon>
        <taxon>Sistotremastrales</taxon>
        <taxon>Sistotremastraceae</taxon>
        <taxon>Sertulicium</taxon>
        <taxon>Sertulicium niveocremeum</taxon>
    </lineage>
</organism>
<dbReference type="Pfam" id="PF03372">
    <property type="entry name" value="Exo_endo_phos"/>
    <property type="match status" value="1"/>
</dbReference>
<gene>
    <name evidence="11" type="ORF">SISNIDRAFT_457048</name>
</gene>
<dbReference type="GO" id="GO:0046872">
    <property type="term" value="F:metal ion binding"/>
    <property type="evidence" value="ECO:0007669"/>
    <property type="project" value="UniProtKB-KW"/>
</dbReference>
<feature type="compositionally biased region" description="Low complexity" evidence="9">
    <location>
        <begin position="1"/>
        <end position="11"/>
    </location>
</feature>
<keyword evidence="3" id="KW-0378">Hydrolase</keyword>
<feature type="region of interest" description="Disordered" evidence="9">
    <location>
        <begin position="1"/>
        <end position="79"/>
    </location>
</feature>
<feature type="binding site" evidence="6">
    <location>
        <position position="361"/>
    </location>
    <ligand>
        <name>Mg(2+)</name>
        <dbReference type="ChEBI" id="CHEBI:18420"/>
        <label>1</label>
    </ligand>
</feature>
<keyword evidence="8" id="KW-0234">DNA repair</keyword>
<evidence type="ECO:0000256" key="7">
    <source>
        <dbReference type="PIRSR" id="PIRSR604808-3"/>
    </source>
</evidence>
<dbReference type="AlphaFoldDB" id="A0A164S1A7"/>
<evidence type="ECO:0000256" key="1">
    <source>
        <dbReference type="ARBA" id="ARBA00007092"/>
    </source>
</evidence>
<feature type="binding site" evidence="6">
    <location>
        <position position="138"/>
    </location>
    <ligand>
        <name>Mg(2+)</name>
        <dbReference type="ChEBI" id="CHEBI:18420"/>
        <label>1</label>
    </ligand>
</feature>
<feature type="active site" evidence="5">
    <location>
        <position position="213"/>
    </location>
</feature>
<dbReference type="GO" id="GO:0003906">
    <property type="term" value="F:DNA-(apurinic or apyrimidinic site) endonuclease activity"/>
    <property type="evidence" value="ECO:0007669"/>
    <property type="project" value="TreeGrafter"/>
</dbReference>
<feature type="binding site" evidence="6">
    <location>
        <position position="110"/>
    </location>
    <ligand>
        <name>Mg(2+)</name>
        <dbReference type="ChEBI" id="CHEBI:18420"/>
        <label>1</label>
    </ligand>
</feature>
<evidence type="ECO:0000256" key="9">
    <source>
        <dbReference type="SAM" id="MobiDB-lite"/>
    </source>
</evidence>
<name>A0A164S1A7_9AGAM</name>
<evidence type="ECO:0000313" key="12">
    <source>
        <dbReference type="Proteomes" id="UP000076722"/>
    </source>
</evidence>
<feature type="binding site" evidence="6">
    <location>
        <position position="254"/>
    </location>
    <ligand>
        <name>Mg(2+)</name>
        <dbReference type="ChEBI" id="CHEBI:18420"/>
        <label>1</label>
    </ligand>
</feature>
<evidence type="ECO:0000256" key="6">
    <source>
        <dbReference type="PIRSR" id="PIRSR604808-2"/>
    </source>
</evidence>
<dbReference type="InterPro" id="IPR004808">
    <property type="entry name" value="AP_endonuc_1"/>
</dbReference>
<feature type="binding site" evidence="6">
    <location>
        <position position="252"/>
    </location>
    <ligand>
        <name>Mg(2+)</name>
        <dbReference type="ChEBI" id="CHEBI:18420"/>
        <label>1</label>
    </ligand>
</feature>
<feature type="site" description="Transition state stabilizer" evidence="7">
    <location>
        <position position="254"/>
    </location>
</feature>
<feature type="domain" description="Endonuclease/exonuclease/phosphatase" evidence="10">
    <location>
        <begin position="107"/>
        <end position="362"/>
    </location>
</feature>
<evidence type="ECO:0000256" key="2">
    <source>
        <dbReference type="ARBA" id="ARBA00022723"/>
    </source>
</evidence>
<dbReference type="GO" id="GO:0006284">
    <property type="term" value="P:base-excision repair"/>
    <property type="evidence" value="ECO:0007669"/>
    <property type="project" value="TreeGrafter"/>
</dbReference>
<dbReference type="Gene3D" id="3.60.10.10">
    <property type="entry name" value="Endonuclease/exonuclease/phosphatase"/>
    <property type="match status" value="1"/>
</dbReference>
<reference evidence="11 12" key="1">
    <citation type="journal article" date="2016" name="Mol. Biol. Evol.">
        <title>Comparative Genomics of Early-Diverging Mushroom-Forming Fungi Provides Insights into the Origins of Lignocellulose Decay Capabilities.</title>
        <authorList>
            <person name="Nagy L.G."/>
            <person name="Riley R."/>
            <person name="Tritt A."/>
            <person name="Adam C."/>
            <person name="Daum C."/>
            <person name="Floudas D."/>
            <person name="Sun H."/>
            <person name="Yadav J.S."/>
            <person name="Pangilinan J."/>
            <person name="Larsson K.H."/>
            <person name="Matsuura K."/>
            <person name="Barry K."/>
            <person name="Labutti K."/>
            <person name="Kuo R."/>
            <person name="Ohm R.A."/>
            <person name="Bhattacharya S.S."/>
            <person name="Shirouzu T."/>
            <person name="Yoshinaga Y."/>
            <person name="Martin F.M."/>
            <person name="Grigoriev I.V."/>
            <person name="Hibbett D.S."/>
        </authorList>
    </citation>
    <scope>NUCLEOTIDE SEQUENCE [LARGE SCALE GENOMIC DNA]</scope>
    <source>
        <strain evidence="11 12">HHB9708</strain>
    </source>
</reference>
<feature type="binding site" evidence="6">
    <location>
        <position position="362"/>
    </location>
    <ligand>
        <name>Mg(2+)</name>
        <dbReference type="ChEBI" id="CHEBI:18420"/>
        <label>1</label>
    </ligand>
</feature>
<dbReference type="PROSITE" id="PS51435">
    <property type="entry name" value="AP_NUCLEASE_F1_4"/>
    <property type="match status" value="1"/>
</dbReference>
<feature type="compositionally biased region" description="Low complexity" evidence="9">
    <location>
        <begin position="57"/>
        <end position="79"/>
    </location>
</feature>
<dbReference type="PANTHER" id="PTHR22748">
    <property type="entry name" value="AP ENDONUCLEASE"/>
    <property type="match status" value="1"/>
</dbReference>
<dbReference type="EC" id="3.1.-.-" evidence="8"/>
<evidence type="ECO:0000256" key="4">
    <source>
        <dbReference type="ARBA" id="ARBA00022842"/>
    </source>
</evidence>
<feature type="site" description="Interaction with DNA substrate" evidence="7">
    <location>
        <position position="362"/>
    </location>
</feature>
<evidence type="ECO:0000256" key="3">
    <source>
        <dbReference type="ARBA" id="ARBA00022801"/>
    </source>
</evidence>
<dbReference type="NCBIfam" id="TIGR00633">
    <property type="entry name" value="xth"/>
    <property type="match status" value="1"/>
</dbReference>
<dbReference type="Proteomes" id="UP000076722">
    <property type="component" value="Unassembled WGS sequence"/>
</dbReference>
<comment type="similarity">
    <text evidence="1 8">Belongs to the DNA repair enzymes AP/ExoA family.</text>
</comment>
<keyword evidence="2 6" id="KW-0479">Metal-binding</keyword>
<feature type="site" description="Important for catalytic activity" evidence="7">
    <location>
        <position position="335"/>
    </location>
</feature>
<feature type="compositionally biased region" description="Low complexity" evidence="9">
    <location>
        <begin position="34"/>
        <end position="46"/>
    </location>
</feature>
<keyword evidence="4 6" id="KW-0460">Magnesium</keyword>
<dbReference type="GO" id="GO:0008081">
    <property type="term" value="F:phosphoric diester hydrolase activity"/>
    <property type="evidence" value="ECO:0007669"/>
    <property type="project" value="TreeGrafter"/>
</dbReference>
<dbReference type="OrthoDB" id="498125at2759"/>
<evidence type="ECO:0000313" key="11">
    <source>
        <dbReference type="EMBL" id="KZS91070.1"/>
    </source>
</evidence>
<dbReference type="EMBL" id="KV419417">
    <property type="protein sequence ID" value="KZS91070.1"/>
    <property type="molecule type" value="Genomic_DNA"/>
</dbReference>
<dbReference type="STRING" id="1314777.A0A164S1A7"/>
<dbReference type="GO" id="GO:0008311">
    <property type="term" value="F:double-stranded DNA 3'-5' DNA exonuclease activity"/>
    <property type="evidence" value="ECO:0007669"/>
    <property type="project" value="TreeGrafter"/>
</dbReference>
<dbReference type="PANTHER" id="PTHR22748:SF6">
    <property type="entry name" value="DNA-(APURINIC OR APYRIMIDINIC SITE) ENDONUCLEASE"/>
    <property type="match status" value="1"/>
</dbReference>
<feature type="active site" description="Proton donor/acceptor" evidence="5">
    <location>
        <position position="252"/>
    </location>
</feature>
<comment type="cofactor">
    <cofactor evidence="6 8">
        <name>Mg(2+)</name>
        <dbReference type="ChEBI" id="CHEBI:18420"/>
    </cofactor>
    <cofactor evidence="6 8">
        <name>Mn(2+)</name>
        <dbReference type="ChEBI" id="CHEBI:29035"/>
    </cofactor>
    <text evidence="6 8">Probably binds two magnesium or manganese ions per subunit.</text>
</comment>
<dbReference type="InterPro" id="IPR036691">
    <property type="entry name" value="Endo/exonu/phosph_ase_sf"/>
</dbReference>
<evidence type="ECO:0000256" key="8">
    <source>
        <dbReference type="RuleBase" id="RU362131"/>
    </source>
</evidence>
<sequence length="373" mass="41836">MPPKRTASTSSKAKRKASSPLSSAAEDSGDEVPASQSQSQSQSQRSRASKKSRLSESQSQPQSQSASQSQNTSSANAQPTNVVLPVNIVIPPKAESKVEGEKVTRIVTWNVCGLAASQKKGFKHYIEAEDPDILILTETKVNNIPVDPVLTSRFPHRYWNISEQKGYAGTAIFSKIEPKNVSYTLPSHPTPNEVVKGRLVTMEFENLWLVGTYVPNAGDKLKNLSTKEEWNVHFEKYLRELDATKPVIWTGDLNVAPTELDLANPKRNWNKTPGYTESETSAFERILNPETSEADGAQPGKLVDVWRQRNPDLRHYTYFSYRFKCREKGLGWRLDMFVISERLVEKVLECEIRSEIWGASDHCPVMLELQGSL</sequence>
<dbReference type="InterPro" id="IPR005135">
    <property type="entry name" value="Endo/exonuclease/phosphatase"/>
</dbReference>
<dbReference type="SUPFAM" id="SSF56219">
    <property type="entry name" value="DNase I-like"/>
    <property type="match status" value="1"/>
</dbReference>
<accession>A0A164S1A7</accession>